<reference evidence="6" key="1">
    <citation type="submission" date="2022-03" db="EMBL/GenBank/DDBJ databases">
        <authorList>
            <person name="Martin C."/>
        </authorList>
    </citation>
    <scope>NUCLEOTIDE SEQUENCE</scope>
</reference>
<keyword evidence="3 5" id="KW-1015">Disulfide bond</keyword>
<dbReference type="GO" id="GO:0005576">
    <property type="term" value="C:extracellular region"/>
    <property type="evidence" value="ECO:0007669"/>
    <property type="project" value="InterPro"/>
</dbReference>
<evidence type="ECO:0000256" key="4">
    <source>
        <dbReference type="ARBA" id="ARBA00023180"/>
    </source>
</evidence>
<dbReference type="EMBL" id="CAIIXF020000006">
    <property type="protein sequence ID" value="CAH1787583.1"/>
    <property type="molecule type" value="Genomic_DNA"/>
</dbReference>
<evidence type="ECO:0000256" key="5">
    <source>
        <dbReference type="PROSITE-ProRule" id="PRU00302"/>
    </source>
</evidence>
<dbReference type="Gene3D" id="2.10.70.10">
    <property type="entry name" value="Complement Module, domain 1"/>
    <property type="match status" value="7"/>
</dbReference>
<keyword evidence="1 5" id="KW-0768">Sushi</keyword>
<accession>A0A8J1TXD2</accession>
<evidence type="ECO:0000256" key="2">
    <source>
        <dbReference type="ARBA" id="ARBA00022737"/>
    </source>
</evidence>
<proteinExistence type="predicted"/>
<dbReference type="InterPro" id="IPR000436">
    <property type="entry name" value="Sushi_SCR_CCP_dom"/>
</dbReference>
<dbReference type="OrthoDB" id="9991441at2759"/>
<dbReference type="GO" id="GO:0030414">
    <property type="term" value="F:peptidase inhibitor activity"/>
    <property type="evidence" value="ECO:0007669"/>
    <property type="project" value="InterPro"/>
</dbReference>
<dbReference type="CDD" id="cd00033">
    <property type="entry name" value="CCP"/>
    <property type="match status" value="5"/>
</dbReference>
<organism evidence="6 7">
    <name type="scientific">Owenia fusiformis</name>
    <name type="common">Polychaete worm</name>
    <dbReference type="NCBI Taxonomy" id="6347"/>
    <lineage>
        <taxon>Eukaryota</taxon>
        <taxon>Metazoa</taxon>
        <taxon>Spiralia</taxon>
        <taxon>Lophotrochozoa</taxon>
        <taxon>Annelida</taxon>
        <taxon>Polychaeta</taxon>
        <taxon>Sedentaria</taxon>
        <taxon>Canalipalpata</taxon>
        <taxon>Sabellida</taxon>
        <taxon>Oweniida</taxon>
        <taxon>Oweniidae</taxon>
        <taxon>Owenia</taxon>
    </lineage>
</organism>
<gene>
    <name evidence="6" type="ORF">OFUS_LOCUS13246</name>
</gene>
<dbReference type="InterPro" id="IPR035976">
    <property type="entry name" value="Sushi/SCR/CCP_sf"/>
</dbReference>
<keyword evidence="4" id="KW-0325">Glycoprotein</keyword>
<evidence type="ECO:0000313" key="6">
    <source>
        <dbReference type="EMBL" id="CAH1787583.1"/>
    </source>
</evidence>
<keyword evidence="2" id="KW-0677">Repeat</keyword>
<dbReference type="PANTHER" id="PTHR19325:SF575">
    <property type="entry name" value="LOCOMOTION-RELATED PROTEIN HIKARU GENKI"/>
    <property type="match status" value="1"/>
</dbReference>
<feature type="disulfide bond" evidence="5">
    <location>
        <begin position="160"/>
        <end position="187"/>
    </location>
</feature>
<keyword evidence="7" id="KW-1185">Reference proteome</keyword>
<sequence length="534" mass="59912">AISADKLAIKTNSVLNSECPRKPELAAKRTCLKKCRSDNDCRGRNKRCLCDDVCGKSCVRPTRRCEPLETFENGHIEVVPNNRFSGKAKYHCDEGFKLNGQPIRICQGDKKWSGKPPRCEIDDKIVPDRCGEPPVVTNAIHDGKKYSNVFPIGAQVAYMCNNGYYSDGFARAMCTDEGEWAGPKMTCARMFSLETNKPRSCGRPGEVTNGRRVGNIFMFPRGVRYYCNSGYRLIGTPKRTCRSNGEWTGATPRCEAVRCPKLTAPDNGSMFGSGFFYRTVITFKCNIGYTLKGLFARKCQASGRWTGEDVKCERVDCGSLPPLWNGHLEGRQTTYKSVIKFICFGRSTFEGISTITKCEIRKGENAGGYWTHPNPTCWGQCKVPIMINGTVLGEHAPGDWVPHNTTIQLQCKKKTHVLSGYGTSTRACYNGTWPGLPKCVPASCQDRPTSIPNGIPRYYSVRHGARAKYRCDAGYELKENKYVQCLYGEWKPMGSRMPYCKPLYCPWRGFLQNGKVFLVGVIGKYAYRPYVRRV</sequence>
<comment type="caution">
    <text evidence="6">The sequence shown here is derived from an EMBL/GenBank/DDBJ whole genome shotgun (WGS) entry which is preliminary data.</text>
</comment>
<feature type="disulfide bond" evidence="5">
    <location>
        <begin position="227"/>
        <end position="254"/>
    </location>
</feature>
<protein>
    <submittedName>
        <fullName evidence="6">Uncharacterized protein</fullName>
    </submittedName>
</protein>
<dbReference type="InterPro" id="IPR050350">
    <property type="entry name" value="Compl-Cell_Adhes-Reg"/>
</dbReference>
<feature type="disulfide bond" evidence="5">
    <location>
        <begin position="92"/>
        <end position="119"/>
    </location>
</feature>
<dbReference type="SUPFAM" id="SSF57535">
    <property type="entry name" value="Complement control module/SCR domain"/>
    <property type="match status" value="7"/>
</dbReference>
<dbReference type="Proteomes" id="UP000749559">
    <property type="component" value="Unassembled WGS sequence"/>
</dbReference>
<dbReference type="PANTHER" id="PTHR19325">
    <property type="entry name" value="COMPLEMENT COMPONENT-RELATED SUSHI DOMAIN-CONTAINING"/>
    <property type="match status" value="1"/>
</dbReference>
<evidence type="ECO:0000256" key="3">
    <source>
        <dbReference type="ARBA" id="ARBA00023157"/>
    </source>
</evidence>
<comment type="caution">
    <text evidence="5">Lacks conserved residue(s) required for the propagation of feature annotation.</text>
</comment>
<dbReference type="InterPro" id="IPR008197">
    <property type="entry name" value="WAP_dom"/>
</dbReference>
<dbReference type="SMART" id="SM00032">
    <property type="entry name" value="CCP"/>
    <property type="match status" value="7"/>
</dbReference>
<dbReference type="Pfam" id="PF00095">
    <property type="entry name" value="WAP"/>
    <property type="match status" value="1"/>
</dbReference>
<dbReference type="Pfam" id="PF00084">
    <property type="entry name" value="Sushi"/>
    <property type="match status" value="5"/>
</dbReference>
<feature type="non-terminal residue" evidence="6">
    <location>
        <position position="1"/>
    </location>
</feature>
<dbReference type="AlphaFoldDB" id="A0A8J1TXD2"/>
<name>A0A8J1TXD2_OWEFU</name>
<evidence type="ECO:0000256" key="1">
    <source>
        <dbReference type="ARBA" id="ARBA00022659"/>
    </source>
</evidence>
<feature type="disulfide bond" evidence="5">
    <location>
        <begin position="285"/>
        <end position="312"/>
    </location>
</feature>
<feature type="non-terminal residue" evidence="6">
    <location>
        <position position="534"/>
    </location>
</feature>
<evidence type="ECO:0000313" key="7">
    <source>
        <dbReference type="Proteomes" id="UP000749559"/>
    </source>
</evidence>
<dbReference type="PROSITE" id="PS51390">
    <property type="entry name" value="WAP"/>
    <property type="match status" value="1"/>
</dbReference>
<dbReference type="PROSITE" id="PS50923">
    <property type="entry name" value="SUSHI"/>
    <property type="match status" value="5"/>
</dbReference>